<dbReference type="GO" id="GO:0008236">
    <property type="term" value="F:serine-type peptidase activity"/>
    <property type="evidence" value="ECO:0007669"/>
    <property type="project" value="InterPro"/>
</dbReference>
<dbReference type="KEGG" id="smam:Mal15_37450"/>
<dbReference type="Gene3D" id="2.60.40.780">
    <property type="entry name" value="von Hippel-Lindau disease tumour suppressor, beta domain"/>
    <property type="match status" value="1"/>
</dbReference>
<name>A0A5B9MGQ2_9BACT</name>
<feature type="domain" description="Peptidase S9 prolyl oligopeptidase catalytic" evidence="2">
    <location>
        <begin position="617"/>
        <end position="800"/>
    </location>
</feature>
<evidence type="ECO:0000259" key="3">
    <source>
        <dbReference type="Pfam" id="PF00930"/>
    </source>
</evidence>
<dbReference type="InterPro" id="IPR036208">
    <property type="entry name" value="VHL_sf"/>
</dbReference>
<dbReference type="Pfam" id="PF00326">
    <property type="entry name" value="Peptidase_S9"/>
    <property type="match status" value="1"/>
</dbReference>
<dbReference type="SUPFAM" id="SSF49468">
    <property type="entry name" value="VHL"/>
    <property type="match status" value="1"/>
</dbReference>
<dbReference type="RefSeq" id="WP_147869042.1">
    <property type="nucleotide sequence ID" value="NZ_CP036264.1"/>
</dbReference>
<evidence type="ECO:0000313" key="6">
    <source>
        <dbReference type="Proteomes" id="UP000321353"/>
    </source>
</evidence>
<feature type="domain" description="Dipeptidylpeptidase IV N-terminal" evidence="3">
    <location>
        <begin position="246"/>
        <end position="526"/>
    </location>
</feature>
<dbReference type="PANTHER" id="PTHR11731:SF118">
    <property type="entry name" value="BLR1971 PROTEIN"/>
    <property type="match status" value="1"/>
</dbReference>
<dbReference type="SUPFAM" id="SSF82171">
    <property type="entry name" value="DPP6 N-terminal domain-like"/>
    <property type="match status" value="1"/>
</dbReference>
<protein>
    <submittedName>
        <fullName evidence="5">Prolyl tripeptidyl peptidase</fullName>
        <ecNumber evidence="5">3.4.14.12</ecNumber>
    </submittedName>
</protein>
<feature type="region of interest" description="Disordered" evidence="1">
    <location>
        <begin position="265"/>
        <end position="285"/>
    </location>
</feature>
<feature type="region of interest" description="Disordered" evidence="1">
    <location>
        <begin position="410"/>
        <end position="442"/>
    </location>
</feature>
<dbReference type="InterPro" id="IPR002469">
    <property type="entry name" value="Peptidase_S9B_N"/>
</dbReference>
<dbReference type="GO" id="GO:0006508">
    <property type="term" value="P:proteolysis"/>
    <property type="evidence" value="ECO:0007669"/>
    <property type="project" value="InterPro"/>
</dbReference>
<dbReference type="EMBL" id="CP036264">
    <property type="protein sequence ID" value="QEF99679.1"/>
    <property type="molecule type" value="Genomic_DNA"/>
</dbReference>
<dbReference type="Gene3D" id="3.40.50.1820">
    <property type="entry name" value="alpha/beta hydrolase"/>
    <property type="match status" value="1"/>
</dbReference>
<dbReference type="InterPro" id="IPR050278">
    <property type="entry name" value="Serine_Prot_S9B/DPPIV"/>
</dbReference>
<dbReference type="AlphaFoldDB" id="A0A5B9MGQ2"/>
<keyword evidence="5" id="KW-0378">Hydrolase</keyword>
<keyword evidence="6" id="KW-1185">Reference proteome</keyword>
<dbReference type="InterPro" id="IPR001375">
    <property type="entry name" value="Peptidase_S9_cat"/>
</dbReference>
<evidence type="ECO:0000256" key="1">
    <source>
        <dbReference type="SAM" id="MobiDB-lite"/>
    </source>
</evidence>
<accession>A0A5B9MGQ2</accession>
<evidence type="ECO:0000259" key="4">
    <source>
        <dbReference type="Pfam" id="PF01847"/>
    </source>
</evidence>
<dbReference type="Pfam" id="PF00930">
    <property type="entry name" value="DPPIV_N"/>
    <property type="match status" value="1"/>
</dbReference>
<dbReference type="Gene3D" id="2.140.10.30">
    <property type="entry name" value="Dipeptidylpeptidase IV, N-terminal domain"/>
    <property type="match status" value="1"/>
</dbReference>
<sequence>MRLSVYIFGLCFLGVCGHVTFQSLSAAEPIETGRSRTINQRIDVHWTDATHFTFTEQLAGGGVTVRTVDAATGAISAVDQNSIAGDGKVLRGGPLPRSEPSAMETSVEFVNDSDTTVALYWIEPNGDLRQYGQLAPGQTRSQHTFAGHAWAVKSSDDRFFGSTIAQSPPTVARIKTEFESPKPISMPRRRRGRTDRAMGPVPSPDGESAFRRSPAGLRLKVADADETRWVELDFGAVDGHEIVSPSWSPDGMLVAAWKVQRNEPPETVTIESSPSSGGRAKVQSRPYRLPGDKYDVYELFVFDAASGERLQTDLPEIDFGRPHVHWFGAHKLAIEKVDRGHQRVRLFVINPINQTTRTVVDETSQTFVWSTHGPHVPMFTYLETTNEVIYASERSGYRHLYLVGLEDKVEEDTEQKNTDQGEPSPRSAHPSQGENDSRNEEALSAVTSGNWLVREIVRIDEDARTLDLLVGEFYDGQDPYHRHLVRVGLDDDGLVAITESDGDHSVQFSPDGRFVVATHSRVDSPPVHELRRADDGALITELLRAERVGNDASNWSAPKVFHAAGRDGETQIWGNLYFPADYDASLTNHYPVIEAIYAGPHDSHVPKRYSHAARYKELTDLGFVVVQIDGMGTANRSKAFHDVCWHNLKDAGFPDRIAWMKAAKEEYPAIDLSRVGIFGTSAGGQNACGALLFHGQFYKAAYASCGCHDNRMDKASWNEQWMGYPVGEHYALNSNLENAERLQGDLFLVVGELDSNVPPESTYRLVDALVKADKDFEFLMIPGMGHSDGGTYGRRRMRAFFVEKLRPGAR</sequence>
<proteinExistence type="predicted"/>
<reference evidence="5 6" key="1">
    <citation type="submission" date="2019-02" db="EMBL/GenBank/DDBJ databases">
        <title>Planctomycetal bacteria perform biofilm scaping via a novel small molecule.</title>
        <authorList>
            <person name="Jeske O."/>
            <person name="Boedeker C."/>
            <person name="Wiegand S."/>
            <person name="Breitling P."/>
            <person name="Kallscheuer N."/>
            <person name="Jogler M."/>
            <person name="Rohde M."/>
            <person name="Petersen J."/>
            <person name="Medema M.H."/>
            <person name="Surup F."/>
            <person name="Jogler C."/>
        </authorList>
    </citation>
    <scope>NUCLEOTIDE SEQUENCE [LARGE SCALE GENOMIC DNA]</scope>
    <source>
        <strain evidence="5 6">Mal15</strain>
    </source>
</reference>
<evidence type="ECO:0000313" key="5">
    <source>
        <dbReference type="EMBL" id="QEF99679.1"/>
    </source>
</evidence>
<dbReference type="InterPro" id="IPR024053">
    <property type="entry name" value="VHL_beta_dom"/>
</dbReference>
<dbReference type="SUPFAM" id="SSF53474">
    <property type="entry name" value="alpha/beta-Hydrolases"/>
    <property type="match status" value="1"/>
</dbReference>
<dbReference type="EC" id="3.4.14.12" evidence="5"/>
<dbReference type="PANTHER" id="PTHR11731">
    <property type="entry name" value="PROTEASE FAMILY S9B,C DIPEPTIDYL-PEPTIDASE IV-RELATED"/>
    <property type="match status" value="1"/>
</dbReference>
<gene>
    <name evidence="5" type="primary">ptpA_2</name>
    <name evidence="5" type="ORF">Mal15_37450</name>
</gene>
<dbReference type="Pfam" id="PF01847">
    <property type="entry name" value="VHL"/>
    <property type="match status" value="1"/>
</dbReference>
<dbReference type="InterPro" id="IPR029058">
    <property type="entry name" value="AB_hydrolase_fold"/>
</dbReference>
<evidence type="ECO:0000259" key="2">
    <source>
        <dbReference type="Pfam" id="PF00326"/>
    </source>
</evidence>
<feature type="domain" description="von Hippel-Lindau disease tumour suppressor beta" evidence="4">
    <location>
        <begin position="97"/>
        <end position="154"/>
    </location>
</feature>
<organism evidence="5 6">
    <name type="scientific">Stieleria maiorica</name>
    <dbReference type="NCBI Taxonomy" id="2795974"/>
    <lineage>
        <taxon>Bacteria</taxon>
        <taxon>Pseudomonadati</taxon>
        <taxon>Planctomycetota</taxon>
        <taxon>Planctomycetia</taxon>
        <taxon>Pirellulales</taxon>
        <taxon>Pirellulaceae</taxon>
        <taxon>Stieleria</taxon>
    </lineage>
</organism>
<feature type="region of interest" description="Disordered" evidence="1">
    <location>
        <begin position="182"/>
        <end position="211"/>
    </location>
</feature>
<dbReference type="InterPro" id="IPR037140">
    <property type="entry name" value="VHL_beta_dom_sf"/>
</dbReference>
<dbReference type="Proteomes" id="UP000321353">
    <property type="component" value="Chromosome"/>
</dbReference>